<evidence type="ECO:0000313" key="2">
    <source>
        <dbReference type="EMBL" id="KAG5398230.1"/>
    </source>
</evidence>
<protein>
    <submittedName>
        <fullName evidence="2">Uncharacterized protein</fullName>
    </submittedName>
</protein>
<comment type="caution">
    <text evidence="2">The sequence shown here is derived from an EMBL/GenBank/DDBJ whole genome shotgun (WGS) entry which is preliminary data.</text>
</comment>
<name>A0ABQ7MK11_BRACM</name>
<keyword evidence="3" id="KW-1185">Reference proteome</keyword>
<dbReference type="Proteomes" id="UP000823674">
    <property type="component" value="Chromosome A05"/>
</dbReference>
<feature type="compositionally biased region" description="Polar residues" evidence="1">
    <location>
        <begin position="172"/>
        <end position="186"/>
    </location>
</feature>
<accession>A0ABQ7MK11</accession>
<evidence type="ECO:0000256" key="1">
    <source>
        <dbReference type="SAM" id="MobiDB-lite"/>
    </source>
</evidence>
<proteinExistence type="predicted"/>
<reference evidence="2 3" key="1">
    <citation type="submission" date="2021-03" db="EMBL/GenBank/DDBJ databases">
        <authorList>
            <person name="King G.J."/>
            <person name="Bancroft I."/>
            <person name="Baten A."/>
            <person name="Bloomfield J."/>
            <person name="Borpatragohain P."/>
            <person name="He Z."/>
            <person name="Irish N."/>
            <person name="Irwin J."/>
            <person name="Liu K."/>
            <person name="Mauleon R.P."/>
            <person name="Moore J."/>
            <person name="Morris R."/>
            <person name="Ostergaard L."/>
            <person name="Wang B."/>
            <person name="Wells R."/>
        </authorList>
    </citation>
    <scope>NUCLEOTIDE SEQUENCE [LARGE SCALE GENOMIC DNA]</scope>
    <source>
        <strain evidence="2">R-o-18</strain>
        <tissue evidence="2">Leaf</tissue>
    </source>
</reference>
<feature type="region of interest" description="Disordered" evidence="1">
    <location>
        <begin position="164"/>
        <end position="197"/>
    </location>
</feature>
<organism evidence="2 3">
    <name type="scientific">Brassica rapa subsp. trilocularis</name>
    <dbReference type="NCBI Taxonomy" id="1813537"/>
    <lineage>
        <taxon>Eukaryota</taxon>
        <taxon>Viridiplantae</taxon>
        <taxon>Streptophyta</taxon>
        <taxon>Embryophyta</taxon>
        <taxon>Tracheophyta</taxon>
        <taxon>Spermatophyta</taxon>
        <taxon>Magnoliopsida</taxon>
        <taxon>eudicotyledons</taxon>
        <taxon>Gunneridae</taxon>
        <taxon>Pentapetalae</taxon>
        <taxon>rosids</taxon>
        <taxon>malvids</taxon>
        <taxon>Brassicales</taxon>
        <taxon>Brassicaceae</taxon>
        <taxon>Brassiceae</taxon>
        <taxon>Brassica</taxon>
    </lineage>
</organism>
<evidence type="ECO:0000313" key="3">
    <source>
        <dbReference type="Proteomes" id="UP000823674"/>
    </source>
</evidence>
<gene>
    <name evidence="2" type="primary">A05g508220.1_BraROA</name>
    <name evidence="2" type="ORF">IGI04_020044</name>
</gene>
<sequence>MREREEKCYIEPSRRRSAAVARRRRKPLSKQRSVSDWLFVGSSSSPLFSSTPDDFAVTINTGTSKCGEKLVFELPLIQIAAMDFYLLQSLLAFASECDQKQGHLHQSTTVCVEKTFIILLVNKLKSSLTLPLTPLFPAPRPCAPPSINTAKQPSPVTIADQMAEEAMKREGSSSARTGRNISSPLSPMNGGFMRQETNGWEGDLQHVLYINYGAGDVSSDPDAAASVII</sequence>
<dbReference type="EMBL" id="JADBGQ010000005">
    <property type="protein sequence ID" value="KAG5398230.1"/>
    <property type="molecule type" value="Genomic_DNA"/>
</dbReference>